<sequence>MTKIVMVAALTLSVLSTHPVLAAEYSEKMQYLGVVNGQVVGNSVLKVTRTPSDPVLYRSRCAPLPESLTIRRAKARAASSSMAYITVQQALPNNGEARITLKITLMVDGKKEAFTARQQGEDVVLTVPKAHRQVELRTDTPAELEVPVSYRGNLQIALQVEDEGLTFDKIAKQ</sequence>
<organism evidence="1 2">
    <name type="scientific">Edwardsiella tarda ATCC 15947 = NBRC 105688</name>
    <dbReference type="NCBI Taxonomy" id="667121"/>
    <lineage>
        <taxon>Bacteria</taxon>
        <taxon>Pseudomonadati</taxon>
        <taxon>Pseudomonadota</taxon>
        <taxon>Gammaproteobacteria</taxon>
        <taxon>Enterobacterales</taxon>
        <taxon>Hafniaceae</taxon>
        <taxon>Edwardsiella</taxon>
    </lineage>
</organism>
<geneLocation type="plasmid" evidence="1 2">
    <name>pET-ATCC-159-1</name>
</geneLocation>
<name>A0AC61TMT1_EDWTA</name>
<dbReference type="Proteomes" id="UP000245918">
    <property type="component" value="Plasmid pET-ATCC-159-1"/>
</dbReference>
<accession>A0AC61TMT1</accession>
<gene>
    <name evidence="1" type="ORF">DCL27_17110</name>
</gene>
<protein>
    <submittedName>
        <fullName evidence="1">DUF5462 family protein</fullName>
    </submittedName>
</protein>
<dbReference type="EMBL" id="CP084508">
    <property type="protein sequence ID" value="UCQ02027.1"/>
    <property type="molecule type" value="Genomic_DNA"/>
</dbReference>
<keyword evidence="2" id="KW-1185">Reference proteome</keyword>
<reference evidence="1" key="1">
    <citation type="submission" date="2021-09" db="EMBL/GenBank/DDBJ databases">
        <title>Comparative genomics of Edwardsiella genus reveals species-based diversity.</title>
        <authorList>
            <person name="Tekedar H.C."/>
            <person name="Kumru S."/>
            <person name="Waldbieser G.C."/>
            <person name="Reichley S.R."/>
            <person name="Lawrence M.L."/>
            <person name="Griffin M.J."/>
        </authorList>
    </citation>
    <scope>NUCLEOTIDE SEQUENCE</scope>
    <source>
        <strain evidence="1">ATCC 15947</strain>
    </source>
</reference>
<keyword evidence="1" id="KW-0614">Plasmid</keyword>
<proteinExistence type="predicted"/>
<evidence type="ECO:0000313" key="2">
    <source>
        <dbReference type="Proteomes" id="UP000245918"/>
    </source>
</evidence>
<evidence type="ECO:0000313" key="1">
    <source>
        <dbReference type="EMBL" id="UCQ02027.1"/>
    </source>
</evidence>